<keyword evidence="2" id="KW-1133">Transmembrane helix</keyword>
<name>A0ABR9GHM8_9HYPH</name>
<comment type="caution">
    <text evidence="3">The sequence shown here is derived from an EMBL/GenBank/DDBJ whole genome shotgun (WGS) entry which is preliminary data.</text>
</comment>
<feature type="transmembrane region" description="Helical" evidence="2">
    <location>
        <begin position="223"/>
        <end position="243"/>
    </location>
</feature>
<evidence type="ECO:0000256" key="2">
    <source>
        <dbReference type="SAM" id="Phobius"/>
    </source>
</evidence>
<dbReference type="RefSeq" id="WP_192565393.1">
    <property type="nucleotide sequence ID" value="NZ_JACZEP010000001.1"/>
</dbReference>
<feature type="transmembrane region" description="Helical" evidence="2">
    <location>
        <begin position="191"/>
        <end position="211"/>
    </location>
</feature>
<protein>
    <submittedName>
        <fullName evidence="3">Uncharacterized protein</fullName>
    </submittedName>
</protein>
<feature type="region of interest" description="Disordered" evidence="1">
    <location>
        <begin position="278"/>
        <end position="299"/>
    </location>
</feature>
<accession>A0ABR9GHM8</accession>
<keyword evidence="4" id="KW-1185">Reference proteome</keyword>
<proteinExistence type="predicted"/>
<gene>
    <name evidence="3" type="ORF">IHE39_02450</name>
</gene>
<dbReference type="EMBL" id="JACZEP010000001">
    <property type="protein sequence ID" value="MBE1203145.1"/>
    <property type="molecule type" value="Genomic_DNA"/>
</dbReference>
<dbReference type="Proteomes" id="UP000598227">
    <property type="component" value="Unassembled WGS sequence"/>
</dbReference>
<keyword evidence="2" id="KW-0472">Membrane</keyword>
<evidence type="ECO:0000313" key="3">
    <source>
        <dbReference type="EMBL" id="MBE1203145.1"/>
    </source>
</evidence>
<evidence type="ECO:0000256" key="1">
    <source>
        <dbReference type="SAM" id="MobiDB-lite"/>
    </source>
</evidence>
<evidence type="ECO:0000313" key="4">
    <source>
        <dbReference type="Proteomes" id="UP000598227"/>
    </source>
</evidence>
<organism evidence="3 4">
    <name type="scientific">Aminobacter carboxidus</name>
    <dbReference type="NCBI Taxonomy" id="376165"/>
    <lineage>
        <taxon>Bacteria</taxon>
        <taxon>Pseudomonadati</taxon>
        <taxon>Pseudomonadota</taxon>
        <taxon>Alphaproteobacteria</taxon>
        <taxon>Hyphomicrobiales</taxon>
        <taxon>Phyllobacteriaceae</taxon>
        <taxon>Aminobacter</taxon>
    </lineage>
</organism>
<reference evidence="3 4" key="1">
    <citation type="submission" date="2020-09" db="EMBL/GenBank/DDBJ databases">
        <title>Draft Genome Sequence of Aminobacter carboxidus type strain DSM 1086, a soil Gram-negative carboxydobacterium.</title>
        <authorList>
            <person name="Turrini P."/>
            <person name="Tescari M."/>
            <person name="Artuso I."/>
            <person name="Lugli G.A."/>
            <person name="Frangipani E."/>
            <person name="Ventura M."/>
            <person name="Visca P."/>
        </authorList>
    </citation>
    <scope>NUCLEOTIDE SEQUENCE [LARGE SCALE GENOMIC DNA]</scope>
    <source>
        <strain evidence="3 4">DSM 1086</strain>
    </source>
</reference>
<sequence>MLESLAQIRRYCGSHGLNFVLTWDTSILLSIGEVIGFVAHFSRPGDPPVVRGVSLGAFERSTLPERARNLQTVLRDVTGREPGPEAVSELQRLLGRAAIKLLPVDQGLRNYQPGSIVALEVLVEAGHVVDVPKSFQGVLERSPDVAPDFGGEVATDGAPQAEAAPVAEPDPIPAAVLMAEGDRRQSQPWPLLSLSAAVVLLIAMIAAPGLGINLPRLFGPDAAILHGAVVVGLCIIGAAVLAVRLQGMLADRRDIESAGVSLVTARLEAARIHSSLGRREAASAGQEEEAGNGYASPGG</sequence>
<keyword evidence="2" id="KW-0812">Transmembrane</keyword>